<name>M5S260_9BACT</name>
<organism evidence="1 2">
    <name type="scientific">Rhodopirellula europaea SH398</name>
    <dbReference type="NCBI Taxonomy" id="1263868"/>
    <lineage>
        <taxon>Bacteria</taxon>
        <taxon>Pseudomonadati</taxon>
        <taxon>Planctomycetota</taxon>
        <taxon>Planctomycetia</taxon>
        <taxon>Pirellulales</taxon>
        <taxon>Pirellulaceae</taxon>
        <taxon>Rhodopirellula</taxon>
    </lineage>
</organism>
<dbReference type="Proteomes" id="UP000011996">
    <property type="component" value="Unassembled WGS sequence"/>
</dbReference>
<dbReference type="AlphaFoldDB" id="M5S260"/>
<gene>
    <name evidence="1" type="ORF">RESH_03848</name>
</gene>
<proteinExistence type="predicted"/>
<protein>
    <submittedName>
        <fullName evidence="1">Uncharacterized protein</fullName>
    </submittedName>
</protein>
<dbReference type="PATRIC" id="fig|1263868.3.peg.4148"/>
<accession>M5S260</accession>
<sequence>MLFVPNSGILLLIAEKRKGLLQTRQRASFVYLVAFMPGRDSPARDS</sequence>
<evidence type="ECO:0000313" key="2">
    <source>
        <dbReference type="Proteomes" id="UP000011996"/>
    </source>
</evidence>
<reference evidence="1 2" key="1">
    <citation type="journal article" date="2013" name="Mar. Genomics">
        <title>Expression of sulfatases in Rhodopirellula baltica and the diversity of sulfatases in the genus Rhodopirellula.</title>
        <authorList>
            <person name="Wegner C.E."/>
            <person name="Richter-Heitmann T."/>
            <person name="Klindworth A."/>
            <person name="Klockow C."/>
            <person name="Richter M."/>
            <person name="Achstetter T."/>
            <person name="Glockner F.O."/>
            <person name="Harder J."/>
        </authorList>
    </citation>
    <scope>NUCLEOTIDE SEQUENCE [LARGE SCALE GENOMIC DNA]</scope>
    <source>
        <strain evidence="1 2">SH398</strain>
    </source>
</reference>
<dbReference type="STRING" id="1263868.RESH_03848"/>
<comment type="caution">
    <text evidence="1">The sequence shown here is derived from an EMBL/GenBank/DDBJ whole genome shotgun (WGS) entry which is preliminary data.</text>
</comment>
<dbReference type="EMBL" id="ANOF01000123">
    <property type="protein sequence ID" value="EMI25635.1"/>
    <property type="molecule type" value="Genomic_DNA"/>
</dbReference>
<evidence type="ECO:0000313" key="1">
    <source>
        <dbReference type="EMBL" id="EMI25635.1"/>
    </source>
</evidence>